<evidence type="ECO:0000313" key="1">
    <source>
        <dbReference type="EMBL" id="KAJ7668084.1"/>
    </source>
</evidence>
<proteinExistence type="predicted"/>
<dbReference type="EMBL" id="JARKIE010000198">
    <property type="protein sequence ID" value="KAJ7668084.1"/>
    <property type="molecule type" value="Genomic_DNA"/>
</dbReference>
<gene>
    <name evidence="1" type="ORF">B0H17DRAFT_1142650</name>
</gene>
<organism evidence="1 2">
    <name type="scientific">Mycena rosella</name>
    <name type="common">Pink bonnet</name>
    <name type="synonym">Agaricus rosellus</name>
    <dbReference type="NCBI Taxonomy" id="1033263"/>
    <lineage>
        <taxon>Eukaryota</taxon>
        <taxon>Fungi</taxon>
        <taxon>Dikarya</taxon>
        <taxon>Basidiomycota</taxon>
        <taxon>Agaricomycotina</taxon>
        <taxon>Agaricomycetes</taxon>
        <taxon>Agaricomycetidae</taxon>
        <taxon>Agaricales</taxon>
        <taxon>Marasmiineae</taxon>
        <taxon>Mycenaceae</taxon>
        <taxon>Mycena</taxon>
    </lineage>
</organism>
<sequence length="369" mass="42477">MLGRRETAYLNAVTDNVDLALLKVIRSYQELSLLITLKKHTPETLAAGRQELSDFGEYMKAYIEAYTDTELDDGKNWNFPKMHAHTHVFDDIEHKGVSRNFGTKIDEAMHGSTRNAYLRQTNFKNVSPQILKSEHRRLVGKYIRDQLDDLDQNFQREWDGEEPEEETPTDIQVFENVAIGAVDADLSLDNLEQAKPNDTAFTRFRLRLAEFLSDSLLLYGYKLPGGRRIKLLPENKFLEDWADEADYLRCNPNFHGRPRYDGALVKTPAGEIFVKLIYMFKIELDDKNTYSLALVQPLDTPRGRISAKDRALKLIRVREKPRRAAEFIFVQSIIRGAVLVSAGDQEGDHLVMDVLDGDMYLRLKRLVPR</sequence>
<accession>A0AAD7G8V0</accession>
<dbReference type="Proteomes" id="UP001221757">
    <property type="component" value="Unassembled WGS sequence"/>
</dbReference>
<dbReference type="AlphaFoldDB" id="A0AAD7G8V0"/>
<protein>
    <submittedName>
        <fullName evidence="1">Uncharacterized protein</fullName>
    </submittedName>
</protein>
<reference evidence="1" key="1">
    <citation type="submission" date="2023-03" db="EMBL/GenBank/DDBJ databases">
        <title>Massive genome expansion in bonnet fungi (Mycena s.s.) driven by repeated elements and novel gene families across ecological guilds.</title>
        <authorList>
            <consortium name="Lawrence Berkeley National Laboratory"/>
            <person name="Harder C.B."/>
            <person name="Miyauchi S."/>
            <person name="Viragh M."/>
            <person name="Kuo A."/>
            <person name="Thoen E."/>
            <person name="Andreopoulos B."/>
            <person name="Lu D."/>
            <person name="Skrede I."/>
            <person name="Drula E."/>
            <person name="Henrissat B."/>
            <person name="Morin E."/>
            <person name="Kohler A."/>
            <person name="Barry K."/>
            <person name="LaButti K."/>
            <person name="Morin E."/>
            <person name="Salamov A."/>
            <person name="Lipzen A."/>
            <person name="Mereny Z."/>
            <person name="Hegedus B."/>
            <person name="Baldrian P."/>
            <person name="Stursova M."/>
            <person name="Weitz H."/>
            <person name="Taylor A."/>
            <person name="Grigoriev I.V."/>
            <person name="Nagy L.G."/>
            <person name="Martin F."/>
            <person name="Kauserud H."/>
        </authorList>
    </citation>
    <scope>NUCLEOTIDE SEQUENCE</scope>
    <source>
        <strain evidence="1">CBHHK067</strain>
    </source>
</reference>
<keyword evidence="2" id="KW-1185">Reference proteome</keyword>
<name>A0AAD7G8V0_MYCRO</name>
<comment type="caution">
    <text evidence="1">The sequence shown here is derived from an EMBL/GenBank/DDBJ whole genome shotgun (WGS) entry which is preliminary data.</text>
</comment>
<evidence type="ECO:0000313" key="2">
    <source>
        <dbReference type="Proteomes" id="UP001221757"/>
    </source>
</evidence>